<feature type="transmembrane region" description="Helical" evidence="2">
    <location>
        <begin position="220"/>
        <end position="242"/>
    </location>
</feature>
<gene>
    <name evidence="3" type="ORF">H072_1185</name>
</gene>
<dbReference type="EMBL" id="AQGS01000032">
    <property type="protein sequence ID" value="EPS44829.1"/>
    <property type="molecule type" value="Genomic_DNA"/>
</dbReference>
<dbReference type="AlphaFoldDB" id="S8APR9"/>
<organism evidence="3 4">
    <name type="scientific">Dactylellina haptotyla (strain CBS 200.50)</name>
    <name type="common">Nematode-trapping fungus</name>
    <name type="synonym">Monacrosporium haptotylum</name>
    <dbReference type="NCBI Taxonomy" id="1284197"/>
    <lineage>
        <taxon>Eukaryota</taxon>
        <taxon>Fungi</taxon>
        <taxon>Dikarya</taxon>
        <taxon>Ascomycota</taxon>
        <taxon>Pezizomycotina</taxon>
        <taxon>Orbiliomycetes</taxon>
        <taxon>Orbiliales</taxon>
        <taxon>Orbiliaceae</taxon>
        <taxon>Dactylellina</taxon>
    </lineage>
</organism>
<keyword evidence="2" id="KW-1133">Transmembrane helix</keyword>
<evidence type="ECO:0000313" key="4">
    <source>
        <dbReference type="Proteomes" id="UP000015100"/>
    </source>
</evidence>
<feature type="compositionally biased region" description="Low complexity" evidence="1">
    <location>
        <begin position="173"/>
        <end position="182"/>
    </location>
</feature>
<evidence type="ECO:0000256" key="2">
    <source>
        <dbReference type="SAM" id="Phobius"/>
    </source>
</evidence>
<keyword evidence="2" id="KW-0812">Transmembrane</keyword>
<accession>S8APR9</accession>
<evidence type="ECO:0000313" key="3">
    <source>
        <dbReference type="EMBL" id="EPS44829.1"/>
    </source>
</evidence>
<dbReference type="STRING" id="1284197.S8APR9"/>
<dbReference type="OrthoDB" id="4770059at2759"/>
<feature type="compositionally biased region" description="Pro residues" evidence="1">
    <location>
        <begin position="163"/>
        <end position="172"/>
    </location>
</feature>
<keyword evidence="4" id="KW-1185">Reference proteome</keyword>
<evidence type="ECO:0000256" key="1">
    <source>
        <dbReference type="SAM" id="MobiDB-lite"/>
    </source>
</evidence>
<dbReference type="HOGENOM" id="CLU_063502_0_0_1"/>
<comment type="caution">
    <text evidence="3">The sequence shown here is derived from an EMBL/GenBank/DDBJ whole genome shotgun (WGS) entry which is preliminary data.</text>
</comment>
<sequence length="252" mass="26503">MPIETFLGPLTTTFAPPSSCFSLTALVDSDGIPFQMYTGGFAEYALMAPPYVGTDCFPSAYQATAGDNWGPYFSPGVCPSRYTIASSIVNDTETRGVCCLKGLTANDFLNCQTSITGTLTAFEFITLKPGGPYPLETGETKVGSSLLLIGSAIEVRWRENGLTPPPTAPLYTPPTTTTTPLPRSEHPNTVEGHSFTAIVTSSEATTSSLQSSSFSTVAKIGVGVGVAGAVLLVFGIAGGFYLSRRRRRLAGK</sequence>
<reference evidence="3 4" key="1">
    <citation type="journal article" date="2013" name="PLoS Genet.">
        <title>Genomic mechanisms accounting for the adaptation to parasitism in nematode-trapping fungi.</title>
        <authorList>
            <person name="Meerupati T."/>
            <person name="Andersson K.M."/>
            <person name="Friman E."/>
            <person name="Kumar D."/>
            <person name="Tunlid A."/>
            <person name="Ahren D."/>
        </authorList>
    </citation>
    <scope>NUCLEOTIDE SEQUENCE [LARGE SCALE GENOMIC DNA]</scope>
    <source>
        <strain evidence="3 4">CBS 200.50</strain>
    </source>
</reference>
<protein>
    <submittedName>
        <fullName evidence="3">Uncharacterized protein</fullName>
    </submittedName>
</protein>
<keyword evidence="2" id="KW-0472">Membrane</keyword>
<feature type="region of interest" description="Disordered" evidence="1">
    <location>
        <begin position="163"/>
        <end position="188"/>
    </location>
</feature>
<proteinExistence type="predicted"/>
<reference evidence="4" key="2">
    <citation type="submission" date="2013-04" db="EMBL/GenBank/DDBJ databases">
        <title>Genomic mechanisms accounting for the adaptation to parasitism in nematode-trapping fungi.</title>
        <authorList>
            <person name="Ahren D.G."/>
        </authorList>
    </citation>
    <scope>NUCLEOTIDE SEQUENCE [LARGE SCALE GENOMIC DNA]</scope>
    <source>
        <strain evidence="4">CBS 200.50</strain>
    </source>
</reference>
<name>S8APR9_DACHA</name>
<dbReference type="eggNOG" id="ENOG502SRKF">
    <property type="taxonomic scope" value="Eukaryota"/>
</dbReference>
<dbReference type="OMA" id="NTHEMQA"/>
<dbReference type="Proteomes" id="UP000015100">
    <property type="component" value="Unassembled WGS sequence"/>
</dbReference>